<evidence type="ECO:0000313" key="2">
    <source>
        <dbReference type="Proteomes" id="UP001189624"/>
    </source>
</evidence>
<protein>
    <submittedName>
        <fullName evidence="1">Uncharacterized protein</fullName>
    </submittedName>
</protein>
<gene>
    <name evidence="1" type="ORF">AYBTSS11_LOCUS2104</name>
</gene>
<organism evidence="1 2">
    <name type="scientific">Sphenostylis stenocarpa</name>
    <dbReference type="NCBI Taxonomy" id="92480"/>
    <lineage>
        <taxon>Eukaryota</taxon>
        <taxon>Viridiplantae</taxon>
        <taxon>Streptophyta</taxon>
        <taxon>Embryophyta</taxon>
        <taxon>Tracheophyta</taxon>
        <taxon>Spermatophyta</taxon>
        <taxon>Magnoliopsida</taxon>
        <taxon>eudicotyledons</taxon>
        <taxon>Gunneridae</taxon>
        <taxon>Pentapetalae</taxon>
        <taxon>rosids</taxon>
        <taxon>fabids</taxon>
        <taxon>Fabales</taxon>
        <taxon>Fabaceae</taxon>
        <taxon>Papilionoideae</taxon>
        <taxon>50 kb inversion clade</taxon>
        <taxon>NPAAA clade</taxon>
        <taxon>indigoferoid/millettioid clade</taxon>
        <taxon>Phaseoleae</taxon>
        <taxon>Sphenostylis</taxon>
    </lineage>
</organism>
<dbReference type="Gramene" id="rna-AYBTSS11_LOCUS2104">
    <property type="protein sequence ID" value="CAJ1858275.1"/>
    <property type="gene ID" value="gene-AYBTSS11_LOCUS2104"/>
</dbReference>
<dbReference type="AlphaFoldDB" id="A0AA86V286"/>
<reference evidence="1" key="1">
    <citation type="submission" date="2023-10" db="EMBL/GenBank/DDBJ databases">
        <authorList>
            <person name="Domelevo Entfellner J.-B."/>
        </authorList>
    </citation>
    <scope>NUCLEOTIDE SEQUENCE</scope>
</reference>
<dbReference type="Proteomes" id="UP001189624">
    <property type="component" value="Chromosome 1"/>
</dbReference>
<dbReference type="PANTHER" id="PTHR31439">
    <property type="entry name" value="EXPRESSED PROTEIN"/>
    <property type="match status" value="1"/>
</dbReference>
<dbReference type="EMBL" id="OY731398">
    <property type="protein sequence ID" value="CAJ1858275.1"/>
    <property type="molecule type" value="Genomic_DNA"/>
</dbReference>
<accession>A0AA86V286</accession>
<evidence type="ECO:0000313" key="1">
    <source>
        <dbReference type="EMBL" id="CAJ1858275.1"/>
    </source>
</evidence>
<name>A0AA86V286_9FABA</name>
<keyword evidence="2" id="KW-1185">Reference proteome</keyword>
<proteinExistence type="predicted"/>
<sequence length="559" mass="64001">MIYLPTISNNNKHFIIHESSSVAVADYHIHEPLPYCDFGIYCICVRKRISDPFRNGERELEVVSSMACSFPDVFCWIQKLPPTSEWETNSMSLNICSSSSCQPCLNLTIPKNQHSSKLSFVIIADCNVPIHLWTSKPFKHASSKTTKLIDEETISNLFVNFIQAILIYGSNKNTSFLRFPKLDSTPNLSDVFNLSFFTLLFLVCIYEAPAADFRSGCISNLKDHLTGLQSRKASNMLMKLLGSNVEELWMRSVNLAVTNWVGELEAHYNPFTTPCPLFSYALSATGLWKVQLYCPLIVMDVENSKSNPASEKLQFSLKYHHVEGVLQFNHKVLIKEEWVEIMVDVDNIRCDVIKLVNEYLMKERGAESEKHFPSRISLQLTPTVQDQVLSLSVGKSSENPRKEFGVDKSVEASFEPSVPLGLKVSAGESTTVSLKPWKFEESVYGYTANLNWFLHDSVDGKEVFSSKPSKFAMINPKSWFKNRYSSAYRPFTRQGGVIFAGDEYGEKVWWKVDKGAIGKTIEWEIRGWIWLTYWPNKRITFYTETRRFEFREILYLHVA</sequence>
<dbReference type="PANTHER" id="PTHR31439:SF6">
    <property type="entry name" value="NEURONAL PAS DOMAIN PROTEIN"/>
    <property type="match status" value="1"/>
</dbReference>